<dbReference type="Proteomes" id="UP000291572">
    <property type="component" value="Unassembled WGS sequence"/>
</dbReference>
<sequence length="166" mass="17929">MNSEPKSRAKKRKEPTGLTVRDASGIAMLPPAVDIVRNMARLGHPVPSIAAALGISRETLNQCRKRQPEVDEAFAQGRAGLEFELASSLVEAARKGNIVAAMFALKSMFGYRDNGQTDTAPKVAVQIACHLVGHSVVDLQVPGFKRLLGECVARAVHLDEFGLERL</sequence>
<comment type="caution">
    <text evidence="2">The sequence shown here is derived from an EMBL/GenBank/DDBJ whole genome shotgun (WGS) entry which is preliminary data.</text>
</comment>
<dbReference type="AlphaFoldDB" id="A0A8G1ZDL5"/>
<feature type="region of interest" description="Disordered" evidence="1">
    <location>
        <begin position="1"/>
        <end position="21"/>
    </location>
</feature>
<accession>A0A8G1ZDL5</accession>
<dbReference type="OrthoDB" id="6978364at2"/>
<evidence type="ECO:0000313" key="2">
    <source>
        <dbReference type="EMBL" id="RYM08231.1"/>
    </source>
</evidence>
<reference evidence="2 3" key="1">
    <citation type="submission" date="2019-02" db="EMBL/GenBank/DDBJ databases">
        <authorList>
            <person name="Feng G."/>
        </authorList>
    </citation>
    <scope>NUCLEOTIDE SEQUENCE [LARGE SCALE GENOMIC DNA]</scope>
    <source>
        <strain evidence="2 3">CCTCC AB 2011146</strain>
    </source>
</reference>
<evidence type="ECO:0000256" key="1">
    <source>
        <dbReference type="SAM" id="MobiDB-lite"/>
    </source>
</evidence>
<dbReference type="EMBL" id="SEOO01000035">
    <property type="protein sequence ID" value="RYM08231.1"/>
    <property type="molecule type" value="Genomic_DNA"/>
</dbReference>
<evidence type="ECO:0000313" key="3">
    <source>
        <dbReference type="Proteomes" id="UP000291572"/>
    </source>
</evidence>
<proteinExistence type="predicted"/>
<gene>
    <name evidence="2" type="ORF">EWH12_17245</name>
</gene>
<organism evidence="2 3">
    <name type="scientific">Sphingobium cupriresistens</name>
    <dbReference type="NCBI Taxonomy" id="1132417"/>
    <lineage>
        <taxon>Bacteria</taxon>
        <taxon>Pseudomonadati</taxon>
        <taxon>Pseudomonadota</taxon>
        <taxon>Alphaproteobacteria</taxon>
        <taxon>Sphingomonadales</taxon>
        <taxon>Sphingomonadaceae</taxon>
        <taxon>Sphingobium</taxon>
    </lineage>
</organism>
<dbReference type="RefSeq" id="WP_129927330.1">
    <property type="nucleotide sequence ID" value="NZ_SEOO01000035.1"/>
</dbReference>
<name>A0A8G1ZDL5_9SPHN</name>
<protein>
    <submittedName>
        <fullName evidence="2">Uncharacterized protein</fullName>
    </submittedName>
</protein>